<dbReference type="Proteomes" id="UP000243459">
    <property type="component" value="Chromosome 6"/>
</dbReference>
<name>A0A5P1EKN5_ASPOF</name>
<accession>A0A5P1EKN5</accession>
<dbReference type="EMBL" id="CM007386">
    <property type="protein sequence ID" value="ONK66555.1"/>
    <property type="molecule type" value="Genomic_DNA"/>
</dbReference>
<dbReference type="Gramene" id="ONK66555">
    <property type="protein sequence ID" value="ONK66555"/>
    <property type="gene ID" value="A4U43_C06F9410"/>
</dbReference>
<sequence>MSIHLRKYCNKITRARDRWRLTMALLQAKATDLEVALAMTVKIPMTSSFEGSRFGSVVFPVILEPPEFS</sequence>
<evidence type="ECO:0000313" key="1">
    <source>
        <dbReference type="EMBL" id="ONK66555.1"/>
    </source>
</evidence>
<dbReference type="AlphaFoldDB" id="A0A5P1EKN5"/>
<reference evidence="2" key="1">
    <citation type="journal article" date="2017" name="Nat. Commun.">
        <title>The asparagus genome sheds light on the origin and evolution of a young Y chromosome.</title>
        <authorList>
            <person name="Harkess A."/>
            <person name="Zhou J."/>
            <person name="Xu C."/>
            <person name="Bowers J.E."/>
            <person name="Van der Hulst R."/>
            <person name="Ayyampalayam S."/>
            <person name="Mercati F."/>
            <person name="Riccardi P."/>
            <person name="McKain M.R."/>
            <person name="Kakrana A."/>
            <person name="Tang H."/>
            <person name="Ray J."/>
            <person name="Groenendijk J."/>
            <person name="Arikit S."/>
            <person name="Mathioni S.M."/>
            <person name="Nakano M."/>
            <person name="Shan H."/>
            <person name="Telgmann-Rauber A."/>
            <person name="Kanno A."/>
            <person name="Yue Z."/>
            <person name="Chen H."/>
            <person name="Li W."/>
            <person name="Chen Y."/>
            <person name="Xu X."/>
            <person name="Zhang Y."/>
            <person name="Luo S."/>
            <person name="Chen H."/>
            <person name="Gao J."/>
            <person name="Mao Z."/>
            <person name="Pires J.C."/>
            <person name="Luo M."/>
            <person name="Kudrna D."/>
            <person name="Wing R.A."/>
            <person name="Meyers B.C."/>
            <person name="Yi K."/>
            <person name="Kong H."/>
            <person name="Lavrijsen P."/>
            <person name="Sunseri F."/>
            <person name="Falavigna A."/>
            <person name="Ye Y."/>
            <person name="Leebens-Mack J.H."/>
            <person name="Chen G."/>
        </authorList>
    </citation>
    <scope>NUCLEOTIDE SEQUENCE [LARGE SCALE GENOMIC DNA]</scope>
    <source>
        <strain evidence="2">cv. DH0086</strain>
    </source>
</reference>
<gene>
    <name evidence="1" type="ORF">A4U43_C06F9410</name>
</gene>
<evidence type="ECO:0000313" key="2">
    <source>
        <dbReference type="Proteomes" id="UP000243459"/>
    </source>
</evidence>
<keyword evidence="2" id="KW-1185">Reference proteome</keyword>
<proteinExistence type="predicted"/>
<organism evidence="1 2">
    <name type="scientific">Asparagus officinalis</name>
    <name type="common">Garden asparagus</name>
    <dbReference type="NCBI Taxonomy" id="4686"/>
    <lineage>
        <taxon>Eukaryota</taxon>
        <taxon>Viridiplantae</taxon>
        <taxon>Streptophyta</taxon>
        <taxon>Embryophyta</taxon>
        <taxon>Tracheophyta</taxon>
        <taxon>Spermatophyta</taxon>
        <taxon>Magnoliopsida</taxon>
        <taxon>Liliopsida</taxon>
        <taxon>Asparagales</taxon>
        <taxon>Asparagaceae</taxon>
        <taxon>Asparagoideae</taxon>
        <taxon>Asparagus</taxon>
    </lineage>
</organism>
<protein>
    <submittedName>
        <fullName evidence="1">Uncharacterized protein</fullName>
    </submittedName>
</protein>